<dbReference type="Proteomes" id="UP000185003">
    <property type="component" value="Unassembled WGS sequence"/>
</dbReference>
<evidence type="ECO:0000256" key="1">
    <source>
        <dbReference type="SAM" id="Phobius"/>
    </source>
</evidence>
<dbReference type="OrthoDB" id="9810121at2"/>
<dbReference type="AlphaFoldDB" id="A0A1N6FGU3"/>
<keyword evidence="1" id="KW-0472">Membrane</keyword>
<organism evidence="2 3">
    <name type="scientific">Chitinophaga niabensis</name>
    <dbReference type="NCBI Taxonomy" id="536979"/>
    <lineage>
        <taxon>Bacteria</taxon>
        <taxon>Pseudomonadati</taxon>
        <taxon>Bacteroidota</taxon>
        <taxon>Chitinophagia</taxon>
        <taxon>Chitinophagales</taxon>
        <taxon>Chitinophagaceae</taxon>
        <taxon>Chitinophaga</taxon>
    </lineage>
</organism>
<name>A0A1N6FGU3_9BACT</name>
<protein>
    <recommendedName>
        <fullName evidence="4">YqaE/Pmp3 family membrane protein</fullName>
    </recommendedName>
</protein>
<keyword evidence="1" id="KW-0812">Transmembrane</keyword>
<gene>
    <name evidence="2" type="ORF">SAMN04488055_2211</name>
</gene>
<evidence type="ECO:0000313" key="2">
    <source>
        <dbReference type="EMBL" id="SIN94426.1"/>
    </source>
</evidence>
<proteinExistence type="predicted"/>
<feature type="transmembrane region" description="Helical" evidence="1">
    <location>
        <begin position="31"/>
        <end position="56"/>
    </location>
</feature>
<keyword evidence="3" id="KW-1185">Reference proteome</keyword>
<reference evidence="2 3" key="1">
    <citation type="submission" date="2016-11" db="EMBL/GenBank/DDBJ databases">
        <authorList>
            <person name="Jaros S."/>
            <person name="Januszkiewicz K."/>
            <person name="Wedrychowicz H."/>
        </authorList>
    </citation>
    <scope>NUCLEOTIDE SEQUENCE [LARGE SCALE GENOMIC DNA]</scope>
    <source>
        <strain evidence="2 3">DSM 24787</strain>
    </source>
</reference>
<evidence type="ECO:0008006" key="4">
    <source>
        <dbReference type="Google" id="ProtNLM"/>
    </source>
</evidence>
<accession>A0A1N6FGU3</accession>
<keyword evidence="1" id="KW-1133">Transmembrane helix</keyword>
<dbReference type="RefSeq" id="WP_143197414.1">
    <property type="nucleotide sequence ID" value="NZ_FSRA01000001.1"/>
</dbReference>
<sequence>MILIAILAPWLSFLLRGKLLSAFVAFTVELIAAFSFIFFGLSFFVAWFILAVWAVTSYNNAKADKRNRALIRAMRSKG</sequence>
<dbReference type="EMBL" id="FSRA01000001">
    <property type="protein sequence ID" value="SIN94426.1"/>
    <property type="molecule type" value="Genomic_DNA"/>
</dbReference>
<dbReference type="STRING" id="536979.SAMN04488055_2211"/>
<evidence type="ECO:0000313" key="3">
    <source>
        <dbReference type="Proteomes" id="UP000185003"/>
    </source>
</evidence>